<dbReference type="NCBIfam" id="TIGR00406">
    <property type="entry name" value="prmA"/>
    <property type="match status" value="1"/>
</dbReference>
<sequence>MAWLEIRVTYTPKGDLPADELIADEFTAVGIGSVSVTLPDVEPVEGWDPGGYSQDTEYAVTGYLTADGTEGEAVVALEKRLGALTERTGIACVVTTDTIPDTDWNEAWKENFKPVHLTERFVVRPTWEAYEPAEGEKVISIDPGMAFGTGTHPTTRLCVEMIEHHTKEGMTVLDVGTGSGILLVAASLCGAKEGLGVDNDPVAVETAAENLALNQVPDCFSVICADLISQAGKAYDLVVANILAEVVVELLGDIHKVVHDDSLVILSGILDEKGPMVEARLDETGFDLVESHLEESWLVMVAKKKAS</sequence>
<dbReference type="GO" id="GO:0005737">
    <property type="term" value="C:cytoplasm"/>
    <property type="evidence" value="ECO:0007669"/>
    <property type="project" value="UniProtKB-SubCell"/>
</dbReference>
<dbReference type="EC" id="2.1.1.-" evidence="6"/>
<dbReference type="Gene3D" id="3.40.50.150">
    <property type="entry name" value="Vaccinia Virus protein VP39"/>
    <property type="match status" value="1"/>
</dbReference>
<evidence type="ECO:0000256" key="3">
    <source>
        <dbReference type="ARBA" id="ARBA00022603"/>
    </source>
</evidence>
<feature type="binding site" evidence="6">
    <location>
        <position position="198"/>
    </location>
    <ligand>
        <name>S-adenosyl-L-methionine</name>
        <dbReference type="ChEBI" id="CHEBI:59789"/>
    </ligand>
</feature>
<accession>A0A4U8YRB3</accession>
<evidence type="ECO:0000313" key="8">
    <source>
        <dbReference type="Proteomes" id="UP000507962"/>
    </source>
</evidence>
<dbReference type="EMBL" id="CAADHO010000002">
    <property type="protein sequence ID" value="VFQ43803.1"/>
    <property type="molecule type" value="Genomic_DNA"/>
</dbReference>
<dbReference type="HAMAP" id="MF_00735">
    <property type="entry name" value="Methyltr_PrmA"/>
    <property type="match status" value="1"/>
</dbReference>
<organism evidence="7 8">
    <name type="scientific">Desulfoluna butyratoxydans</name>
    <dbReference type="NCBI Taxonomy" id="231438"/>
    <lineage>
        <taxon>Bacteria</taxon>
        <taxon>Pseudomonadati</taxon>
        <taxon>Thermodesulfobacteriota</taxon>
        <taxon>Desulfobacteria</taxon>
        <taxon>Desulfobacterales</taxon>
        <taxon>Desulfolunaceae</taxon>
        <taxon>Desulfoluna</taxon>
    </lineage>
</organism>
<keyword evidence="2 6" id="KW-0963">Cytoplasm</keyword>
<proteinExistence type="inferred from homology"/>
<comment type="catalytic activity">
    <reaction evidence="6">
        <text>L-lysyl-[protein] + 3 S-adenosyl-L-methionine = N(6),N(6),N(6)-trimethyl-L-lysyl-[protein] + 3 S-adenosyl-L-homocysteine + 3 H(+)</text>
        <dbReference type="Rhea" id="RHEA:54192"/>
        <dbReference type="Rhea" id="RHEA-COMP:9752"/>
        <dbReference type="Rhea" id="RHEA-COMP:13826"/>
        <dbReference type="ChEBI" id="CHEBI:15378"/>
        <dbReference type="ChEBI" id="CHEBI:29969"/>
        <dbReference type="ChEBI" id="CHEBI:57856"/>
        <dbReference type="ChEBI" id="CHEBI:59789"/>
        <dbReference type="ChEBI" id="CHEBI:61961"/>
    </reaction>
</comment>
<evidence type="ECO:0000313" key="7">
    <source>
        <dbReference type="EMBL" id="VFQ43803.1"/>
    </source>
</evidence>
<feature type="binding site" evidence="6">
    <location>
        <position position="241"/>
    </location>
    <ligand>
        <name>S-adenosyl-L-methionine</name>
        <dbReference type="ChEBI" id="CHEBI:59789"/>
    </ligand>
</feature>
<evidence type="ECO:0000256" key="6">
    <source>
        <dbReference type="HAMAP-Rule" id="MF_00735"/>
    </source>
</evidence>
<evidence type="ECO:0000256" key="4">
    <source>
        <dbReference type="ARBA" id="ARBA00022679"/>
    </source>
</evidence>
<dbReference type="GO" id="GO:0032259">
    <property type="term" value="P:methylation"/>
    <property type="evidence" value="ECO:0007669"/>
    <property type="project" value="UniProtKB-KW"/>
</dbReference>
<dbReference type="InterPro" id="IPR004498">
    <property type="entry name" value="Ribosomal_PrmA_MeTrfase"/>
</dbReference>
<feature type="binding site" evidence="6">
    <location>
        <position position="176"/>
    </location>
    <ligand>
        <name>S-adenosyl-L-methionine</name>
        <dbReference type="ChEBI" id="CHEBI:59789"/>
    </ligand>
</feature>
<dbReference type="RefSeq" id="WP_180138241.1">
    <property type="nucleotide sequence ID" value="NZ_CAADHO010000002.1"/>
</dbReference>
<comment type="function">
    <text evidence="6">Methylates ribosomal protein L11.</text>
</comment>
<dbReference type="InterPro" id="IPR050078">
    <property type="entry name" value="Ribosomal_L11_MeTrfase_PrmA"/>
</dbReference>
<dbReference type="Proteomes" id="UP000507962">
    <property type="component" value="Unassembled WGS sequence"/>
</dbReference>
<keyword evidence="4 6" id="KW-0808">Transferase</keyword>
<dbReference type="InterPro" id="IPR029063">
    <property type="entry name" value="SAM-dependent_MTases_sf"/>
</dbReference>
<keyword evidence="7" id="KW-0687">Ribonucleoprotein</keyword>
<dbReference type="CDD" id="cd02440">
    <property type="entry name" value="AdoMet_MTases"/>
    <property type="match status" value="1"/>
</dbReference>
<dbReference type="AlphaFoldDB" id="A0A4U8YRB3"/>
<feature type="binding site" evidence="6">
    <location>
        <position position="155"/>
    </location>
    <ligand>
        <name>S-adenosyl-L-methionine</name>
        <dbReference type="ChEBI" id="CHEBI:59789"/>
    </ligand>
</feature>
<name>A0A4U8YRB3_9BACT</name>
<keyword evidence="5 6" id="KW-0949">S-adenosyl-L-methionine</keyword>
<reference evidence="7 8" key="1">
    <citation type="submission" date="2019-03" db="EMBL/GenBank/DDBJ databases">
        <authorList>
            <person name="Nijsse B."/>
        </authorList>
    </citation>
    <scope>NUCLEOTIDE SEQUENCE [LARGE SCALE GENOMIC DNA]</scope>
    <source>
        <strain evidence="7">Desulfoluna butyratoxydans MSL71</strain>
    </source>
</reference>
<dbReference type="PANTHER" id="PTHR43648">
    <property type="entry name" value="ELECTRON TRANSFER FLAVOPROTEIN BETA SUBUNIT LYSINE METHYLTRANSFERASE"/>
    <property type="match status" value="1"/>
</dbReference>
<comment type="subcellular location">
    <subcellularLocation>
        <location evidence="6">Cytoplasm</location>
    </subcellularLocation>
</comment>
<dbReference type="PANTHER" id="PTHR43648:SF1">
    <property type="entry name" value="ELECTRON TRANSFER FLAVOPROTEIN BETA SUBUNIT LYSINE METHYLTRANSFERASE"/>
    <property type="match status" value="1"/>
</dbReference>
<dbReference type="GO" id="GO:0005840">
    <property type="term" value="C:ribosome"/>
    <property type="evidence" value="ECO:0007669"/>
    <property type="project" value="UniProtKB-KW"/>
</dbReference>
<keyword evidence="8" id="KW-1185">Reference proteome</keyword>
<evidence type="ECO:0000256" key="2">
    <source>
        <dbReference type="ARBA" id="ARBA00022490"/>
    </source>
</evidence>
<evidence type="ECO:0000256" key="1">
    <source>
        <dbReference type="ARBA" id="ARBA00009741"/>
    </source>
</evidence>
<dbReference type="GO" id="GO:0016279">
    <property type="term" value="F:protein-lysine N-methyltransferase activity"/>
    <property type="evidence" value="ECO:0007669"/>
    <property type="project" value="RHEA"/>
</dbReference>
<protein>
    <recommendedName>
        <fullName evidence="6">Ribosomal protein L11 methyltransferase</fullName>
        <shortName evidence="6">L11 Mtase</shortName>
        <ecNumber evidence="6">2.1.1.-</ecNumber>
    </recommendedName>
</protein>
<dbReference type="SUPFAM" id="SSF53335">
    <property type="entry name" value="S-adenosyl-L-methionine-dependent methyltransferases"/>
    <property type="match status" value="1"/>
</dbReference>
<dbReference type="Pfam" id="PF06325">
    <property type="entry name" value="PrmA"/>
    <property type="match status" value="1"/>
</dbReference>
<keyword evidence="7" id="KW-0689">Ribosomal protein</keyword>
<comment type="similarity">
    <text evidence="1 6">Belongs to the methyltransferase superfamily. PrmA family.</text>
</comment>
<keyword evidence="3 6" id="KW-0489">Methyltransferase</keyword>
<evidence type="ECO:0000256" key="5">
    <source>
        <dbReference type="ARBA" id="ARBA00022691"/>
    </source>
</evidence>
<gene>
    <name evidence="6" type="primary">prmA</name>
    <name evidence="7" type="ORF">MSL71_14440</name>
</gene>